<dbReference type="STRING" id="1410661.GCA_000702205_00587"/>
<dbReference type="AlphaFoldDB" id="A0A1H5TFV2"/>
<dbReference type="InterPro" id="IPR002495">
    <property type="entry name" value="Glyco_trans_8"/>
</dbReference>
<proteinExistence type="predicted"/>
<dbReference type="RefSeq" id="WP_027430304.1">
    <property type="nucleotide sequence ID" value="NZ_FNUL01000004.1"/>
</dbReference>
<accession>A0A1H5TFV2</accession>
<evidence type="ECO:0000313" key="1">
    <source>
        <dbReference type="EMBL" id="SEF61644.1"/>
    </source>
</evidence>
<dbReference type="EMBL" id="FNUL01000004">
    <property type="protein sequence ID" value="SEF61644.1"/>
    <property type="molecule type" value="Genomic_DNA"/>
</dbReference>
<name>A0A1H5TFV2_9FIRM</name>
<dbReference type="SUPFAM" id="SSF53448">
    <property type="entry name" value="Nucleotide-diphospho-sugar transferases"/>
    <property type="match status" value="1"/>
</dbReference>
<dbReference type="Pfam" id="PF01501">
    <property type="entry name" value="Glyco_transf_8"/>
    <property type="match status" value="1"/>
</dbReference>
<keyword evidence="1" id="KW-0808">Transferase</keyword>
<dbReference type="InterPro" id="IPR029044">
    <property type="entry name" value="Nucleotide-diphossugar_trans"/>
</dbReference>
<evidence type="ECO:0000313" key="2">
    <source>
        <dbReference type="Proteomes" id="UP000236726"/>
    </source>
</evidence>
<reference evidence="1 2" key="1">
    <citation type="submission" date="2016-10" db="EMBL/GenBank/DDBJ databases">
        <authorList>
            <person name="de Groot N.N."/>
        </authorList>
    </citation>
    <scope>NUCLEOTIDE SEQUENCE [LARGE SCALE GENOMIC DNA]</scope>
    <source>
        <strain evidence="1 2">D15d</strain>
    </source>
</reference>
<dbReference type="Gene3D" id="3.90.550.10">
    <property type="entry name" value="Spore Coat Polysaccharide Biosynthesis Protein SpsA, Chain A"/>
    <property type="match status" value="1"/>
</dbReference>
<organism evidence="1 2">
    <name type="scientific">Lachnospira multipara</name>
    <dbReference type="NCBI Taxonomy" id="28051"/>
    <lineage>
        <taxon>Bacteria</taxon>
        <taxon>Bacillati</taxon>
        <taxon>Bacillota</taxon>
        <taxon>Clostridia</taxon>
        <taxon>Lachnospirales</taxon>
        <taxon>Lachnospiraceae</taxon>
        <taxon>Lachnospira</taxon>
    </lineage>
</organism>
<protein>
    <submittedName>
        <fullName evidence="1">Lipopolysaccharide biosynthesis protein, LPS:glycosyltransferase</fullName>
    </submittedName>
</protein>
<gene>
    <name evidence="1" type="ORF">SAMN05216537_104152</name>
</gene>
<sequence>MNILYCGDRKMERGLLMSTISLLDNSTEPLNIYVLTLELTMAGKQYKAVSNEFIDFLSEYIKTRRDGSTIKKIDVSAFFAKEKPEANLGTRFTPCCMLRLYADEIEEIPDRILYLDTDVLAKKDFSEFYHQNIDNYEFAGVLDHYGKHFFRRKPKLLKFDYFNSGVLLLNMTKIRETGLFKKSRMRCISKQMLMPDQSSLNKLAIAKKKCERKYNDQRRDHNDTVFRHFTTTFRFFPKFRQVTVKPWDMDRVHEVLKLHDYDELFDRYSSLLSEYQSRKINDNCLRGRE</sequence>
<dbReference type="GO" id="GO:0016757">
    <property type="term" value="F:glycosyltransferase activity"/>
    <property type="evidence" value="ECO:0007669"/>
    <property type="project" value="InterPro"/>
</dbReference>
<dbReference type="Proteomes" id="UP000236726">
    <property type="component" value="Unassembled WGS sequence"/>
</dbReference>
<keyword evidence="2" id="KW-1185">Reference proteome</keyword>